<dbReference type="Proteomes" id="UP000241229">
    <property type="component" value="Unassembled WGS sequence"/>
</dbReference>
<evidence type="ECO:0000256" key="1">
    <source>
        <dbReference type="SAM" id="MobiDB-lite"/>
    </source>
</evidence>
<name>A0A2P7S7H9_9HYPH</name>
<dbReference type="InterPro" id="IPR003646">
    <property type="entry name" value="SH3-like_bac-type"/>
</dbReference>
<reference evidence="3 4" key="1">
    <citation type="submission" date="2018-03" db="EMBL/GenBank/DDBJ databases">
        <title>The draft genome of Mesorhizobium sp. 6GN-30.</title>
        <authorList>
            <person name="Liu L."/>
            <person name="Li L."/>
            <person name="Wang T."/>
            <person name="Zhang X."/>
            <person name="Liang L."/>
        </authorList>
    </citation>
    <scope>NUCLEOTIDE SEQUENCE [LARGE SCALE GENOMIC DNA]</scope>
    <source>
        <strain evidence="3 4">6GN30</strain>
    </source>
</reference>
<dbReference type="PROSITE" id="PS51781">
    <property type="entry name" value="SH3B"/>
    <property type="match status" value="1"/>
</dbReference>
<gene>
    <name evidence="3" type="ORF">C7I84_15730</name>
</gene>
<proteinExistence type="predicted"/>
<evidence type="ECO:0000313" key="3">
    <source>
        <dbReference type="EMBL" id="PSJ58410.1"/>
    </source>
</evidence>
<keyword evidence="4" id="KW-1185">Reference proteome</keyword>
<dbReference type="Gene3D" id="2.30.30.40">
    <property type="entry name" value="SH3 Domains"/>
    <property type="match status" value="1"/>
</dbReference>
<dbReference type="Pfam" id="PF08239">
    <property type="entry name" value="SH3_3"/>
    <property type="match status" value="1"/>
</dbReference>
<evidence type="ECO:0000313" key="4">
    <source>
        <dbReference type="Proteomes" id="UP000241229"/>
    </source>
</evidence>
<evidence type="ECO:0000259" key="2">
    <source>
        <dbReference type="PROSITE" id="PS51781"/>
    </source>
</evidence>
<dbReference type="RefSeq" id="WP_106773150.1">
    <property type="nucleotide sequence ID" value="NZ_PXYK01000014.1"/>
</dbReference>
<comment type="caution">
    <text evidence="3">The sequence shown here is derived from an EMBL/GenBank/DDBJ whole genome shotgun (WGS) entry which is preliminary data.</text>
</comment>
<dbReference type="EMBL" id="PXYK01000014">
    <property type="protein sequence ID" value="PSJ58410.1"/>
    <property type="molecule type" value="Genomic_DNA"/>
</dbReference>
<accession>A0A2P7S7H9</accession>
<protein>
    <submittedName>
        <fullName evidence="3">Integron</fullName>
    </submittedName>
</protein>
<dbReference type="AlphaFoldDB" id="A0A2P7S7H9"/>
<feature type="domain" description="SH3b" evidence="2">
    <location>
        <begin position="65"/>
        <end position="150"/>
    </location>
</feature>
<sequence length="156" mass="15855">MANPIRGLPRQVLEGRGGRSRRRWPGVSFPAAILLGAVLAATHASGQNAPVAVMVGGDAESDACGASAAVAAIATRLNVRSGPGPRHPVVDKLAAGSGITICEEKAEGPDGRWFGIVYGKAGQDCGTGTPAAVRSSYKGPCRSGWVSAAFVTGFRE</sequence>
<feature type="region of interest" description="Disordered" evidence="1">
    <location>
        <begin position="1"/>
        <end position="21"/>
    </location>
</feature>
<dbReference type="OrthoDB" id="9816009at2"/>
<organism evidence="3 4">
    <name type="scientific">Kumtagia ephedrae</name>
    <dbReference type="NCBI Taxonomy" id="2116701"/>
    <lineage>
        <taxon>Bacteria</taxon>
        <taxon>Pseudomonadati</taxon>
        <taxon>Pseudomonadota</taxon>
        <taxon>Alphaproteobacteria</taxon>
        <taxon>Hyphomicrobiales</taxon>
        <taxon>Phyllobacteriaceae</taxon>
        <taxon>Kumtagia</taxon>
    </lineage>
</organism>